<dbReference type="Pfam" id="PF13377">
    <property type="entry name" value="Peripla_BP_3"/>
    <property type="match status" value="1"/>
</dbReference>
<keyword evidence="3" id="KW-0804">Transcription</keyword>
<dbReference type="InterPro" id="IPR028082">
    <property type="entry name" value="Peripla_BP_I"/>
</dbReference>
<comment type="caution">
    <text evidence="5">The sequence shown here is derived from an EMBL/GenBank/DDBJ whole genome shotgun (WGS) entry which is preliminary data.</text>
</comment>
<accession>A0A2K0XL86</accession>
<dbReference type="InterPro" id="IPR009057">
    <property type="entry name" value="Homeodomain-like_sf"/>
</dbReference>
<keyword evidence="2" id="KW-0238">DNA-binding</keyword>
<dbReference type="RefSeq" id="WP_103003220.1">
    <property type="nucleotide sequence ID" value="NZ_NBAX01000004.1"/>
</dbReference>
<dbReference type="PANTHER" id="PTHR30146:SF24">
    <property type="entry name" value="XYLOSE OPERON REGULATORY PROTEIN"/>
    <property type="match status" value="1"/>
</dbReference>
<dbReference type="InterPro" id="IPR018060">
    <property type="entry name" value="HTH_AraC"/>
</dbReference>
<dbReference type="PANTHER" id="PTHR30146">
    <property type="entry name" value="LACI-RELATED TRANSCRIPTIONAL REPRESSOR"/>
    <property type="match status" value="1"/>
</dbReference>
<proteinExistence type="predicted"/>
<gene>
    <name evidence="5" type="ORF">BFS16_06150</name>
</gene>
<dbReference type="GO" id="GO:0000976">
    <property type="term" value="F:transcription cis-regulatory region binding"/>
    <property type="evidence" value="ECO:0007669"/>
    <property type="project" value="TreeGrafter"/>
</dbReference>
<name>A0A2K0XL86_9BACT</name>
<evidence type="ECO:0000256" key="2">
    <source>
        <dbReference type="ARBA" id="ARBA00023125"/>
    </source>
</evidence>
<dbReference type="SUPFAM" id="SSF53822">
    <property type="entry name" value="Periplasmic binding protein-like I"/>
    <property type="match status" value="1"/>
</dbReference>
<evidence type="ECO:0000259" key="4">
    <source>
        <dbReference type="PROSITE" id="PS01124"/>
    </source>
</evidence>
<dbReference type="InterPro" id="IPR046335">
    <property type="entry name" value="LacI/GalR-like_sensor"/>
</dbReference>
<dbReference type="Proteomes" id="UP000236634">
    <property type="component" value="Unassembled WGS sequence"/>
</dbReference>
<dbReference type="GO" id="GO:0003700">
    <property type="term" value="F:DNA-binding transcription factor activity"/>
    <property type="evidence" value="ECO:0007669"/>
    <property type="project" value="InterPro"/>
</dbReference>
<dbReference type="SMART" id="SM00342">
    <property type="entry name" value="HTH_ARAC"/>
    <property type="match status" value="1"/>
</dbReference>
<dbReference type="EMBL" id="NBAX01000004">
    <property type="protein sequence ID" value="PNP95294.1"/>
    <property type="molecule type" value="Genomic_DNA"/>
</dbReference>
<evidence type="ECO:0000256" key="1">
    <source>
        <dbReference type="ARBA" id="ARBA00023015"/>
    </source>
</evidence>
<evidence type="ECO:0000256" key="3">
    <source>
        <dbReference type="ARBA" id="ARBA00023163"/>
    </source>
</evidence>
<keyword evidence="1" id="KW-0805">Transcription regulation</keyword>
<reference evidence="5 6" key="1">
    <citation type="submission" date="2017-03" db="EMBL/GenBank/DDBJ databases">
        <authorList>
            <person name="Afonso C.L."/>
            <person name="Miller P.J."/>
            <person name="Scott M.A."/>
            <person name="Spackman E."/>
            <person name="Goraichik I."/>
            <person name="Dimitrov K.M."/>
            <person name="Suarez D.L."/>
            <person name="Swayne D.E."/>
        </authorList>
    </citation>
    <scope>NUCLEOTIDE SEQUENCE [LARGE SCALE GENOMIC DNA]</scope>
    <source>
        <strain evidence="5 6">DNF00076</strain>
    </source>
</reference>
<dbReference type="PROSITE" id="PS01124">
    <property type="entry name" value="HTH_ARAC_FAMILY_2"/>
    <property type="match status" value="1"/>
</dbReference>
<organism evidence="5 6">
    <name type="scientific">Hoylesella timonensis</name>
    <dbReference type="NCBI Taxonomy" id="386414"/>
    <lineage>
        <taxon>Bacteria</taxon>
        <taxon>Pseudomonadati</taxon>
        <taxon>Bacteroidota</taxon>
        <taxon>Bacteroidia</taxon>
        <taxon>Bacteroidales</taxon>
        <taxon>Prevotellaceae</taxon>
        <taxon>Hoylesella</taxon>
    </lineage>
</organism>
<sequence>MVRLIFLSDFTEAYAHHLLQGILTYAKQKDQEAWVVCRMPPSYKETYGIKGVVEWAKKWEANAIIGRFNHDDDIDLFRRNGIIAIAQDFKRRFNNIPNITSNYHDTGRLAALFFIEKGYKHFAFYGYKDTVWSDERCEGFYEGIKEAGYSKNFYTYTNQQLETLWYYDTTPLLNWLNQLPQQTAVFCCDDNQGNKITEICKSNRIQIPEHLAVLGVDNDTTLCELSDPPLSSIHLDIEAGGYETAELIMNLMKQKDFQPQDVIIKAISIINRASTNSFATNDMYINEALEFIHSNLDKALNVTDLVKKLPLSRRLLEMRFKKVTGRSVYNYIIYNRIEEFARKIHETDKSINEIATEMEFYNYSNLVQQFKQIKGCTPTEFRKRNKAYDL</sequence>
<protein>
    <submittedName>
        <fullName evidence="5">Transcriptional regulator</fullName>
    </submittedName>
</protein>
<evidence type="ECO:0000313" key="6">
    <source>
        <dbReference type="Proteomes" id="UP000236634"/>
    </source>
</evidence>
<dbReference type="Gene3D" id="1.10.10.60">
    <property type="entry name" value="Homeodomain-like"/>
    <property type="match status" value="1"/>
</dbReference>
<dbReference type="SUPFAM" id="SSF46689">
    <property type="entry name" value="Homeodomain-like"/>
    <property type="match status" value="2"/>
</dbReference>
<dbReference type="Pfam" id="PF12833">
    <property type="entry name" value="HTH_18"/>
    <property type="match status" value="1"/>
</dbReference>
<dbReference type="Gene3D" id="3.40.50.2300">
    <property type="match status" value="2"/>
</dbReference>
<dbReference type="CDD" id="cd01543">
    <property type="entry name" value="PBP1_XylR"/>
    <property type="match status" value="1"/>
</dbReference>
<dbReference type="AlphaFoldDB" id="A0A2K0XL86"/>
<feature type="domain" description="HTH araC/xylS-type" evidence="4">
    <location>
        <begin position="286"/>
        <end position="384"/>
    </location>
</feature>
<evidence type="ECO:0000313" key="5">
    <source>
        <dbReference type="EMBL" id="PNP95294.1"/>
    </source>
</evidence>